<evidence type="ECO:0000256" key="2">
    <source>
        <dbReference type="ARBA" id="ARBA00023239"/>
    </source>
</evidence>
<dbReference type="GeneID" id="5991417"/>
<dbReference type="SUPFAM" id="SSF51419">
    <property type="entry name" value="PLP-binding barrel"/>
    <property type="match status" value="1"/>
</dbReference>
<dbReference type="STRING" id="510516.Q2ULY3"/>
<evidence type="ECO:0000313" key="5">
    <source>
        <dbReference type="EMBL" id="BAE57432.1"/>
    </source>
</evidence>
<dbReference type="Gene3D" id="3.20.20.10">
    <property type="entry name" value="Alanine racemase"/>
    <property type="match status" value="2"/>
</dbReference>
<dbReference type="AlphaFoldDB" id="Q2ULY3"/>
<protein>
    <submittedName>
        <fullName evidence="5">DNA, SC003</fullName>
    </submittedName>
</protein>
<dbReference type="GO" id="GO:0008721">
    <property type="term" value="F:D-serine ammonia-lyase activity"/>
    <property type="evidence" value="ECO:0007669"/>
    <property type="project" value="TreeGrafter"/>
</dbReference>
<dbReference type="EMBL" id="AP007155">
    <property type="protein sequence ID" value="BAE57432.1"/>
    <property type="molecule type" value="Genomic_DNA"/>
</dbReference>
<feature type="region of interest" description="Disordered" evidence="3">
    <location>
        <begin position="69"/>
        <end position="117"/>
    </location>
</feature>
<organism evidence="5 6">
    <name type="scientific">Aspergillus oryzae (strain ATCC 42149 / RIB 40)</name>
    <name type="common">Yellow koji mold</name>
    <dbReference type="NCBI Taxonomy" id="510516"/>
    <lineage>
        <taxon>Eukaryota</taxon>
        <taxon>Fungi</taxon>
        <taxon>Dikarya</taxon>
        <taxon>Ascomycota</taxon>
        <taxon>Pezizomycotina</taxon>
        <taxon>Eurotiomycetes</taxon>
        <taxon>Eurotiomycetidae</taxon>
        <taxon>Eurotiales</taxon>
        <taxon>Aspergillaceae</taxon>
        <taxon>Aspergillus</taxon>
        <taxon>Aspergillus subgen. Circumdati</taxon>
    </lineage>
</organism>
<dbReference type="GO" id="GO:0036088">
    <property type="term" value="P:D-serine catabolic process"/>
    <property type="evidence" value="ECO:0007669"/>
    <property type="project" value="TreeGrafter"/>
</dbReference>
<dbReference type="Gene3D" id="2.40.37.20">
    <property type="entry name" value="D-serine dehydratase-like domain"/>
    <property type="match status" value="1"/>
</dbReference>
<dbReference type="InterPro" id="IPR042208">
    <property type="entry name" value="D-ser_dehydrat-like_sf"/>
</dbReference>
<dbReference type="RefSeq" id="XP_023089875.1">
    <property type="nucleotide sequence ID" value="XM_023234788.1"/>
</dbReference>
<dbReference type="Pfam" id="PF01168">
    <property type="entry name" value="Ala_racemase_N"/>
    <property type="match status" value="1"/>
</dbReference>
<dbReference type="KEGG" id="aor:AO090003000220"/>
<gene>
    <name evidence="5" type="ORF">AO090003000220</name>
</gene>
<dbReference type="Proteomes" id="UP000006564">
    <property type="component" value="Chromosome 2"/>
</dbReference>
<dbReference type="InterPro" id="IPR051466">
    <property type="entry name" value="D-amino_acid_metab_enzyme"/>
</dbReference>
<evidence type="ECO:0000313" key="6">
    <source>
        <dbReference type="Proteomes" id="UP000006564"/>
    </source>
</evidence>
<dbReference type="InterPro" id="IPR026956">
    <property type="entry name" value="D-ser_dehydrat-like_dom"/>
</dbReference>
<dbReference type="EMBL" id="BA000050">
    <property type="protein sequence ID" value="BAE57432.1"/>
    <property type="molecule type" value="Genomic_DNA"/>
</dbReference>
<proteinExistence type="inferred from homology"/>
<feature type="domain" description="D-serine dehydratase-like" evidence="4">
    <location>
        <begin position="368"/>
        <end position="478"/>
    </location>
</feature>
<dbReference type="InterPro" id="IPR001608">
    <property type="entry name" value="Ala_racemase_N"/>
</dbReference>
<evidence type="ECO:0000259" key="4">
    <source>
        <dbReference type="SMART" id="SM01119"/>
    </source>
</evidence>
<dbReference type="PANTHER" id="PTHR28004:SF2">
    <property type="entry name" value="D-SERINE DEHYDRATASE"/>
    <property type="match status" value="1"/>
</dbReference>
<dbReference type="HOGENOM" id="CLU_031639_0_0_1"/>
<dbReference type="OMA" id="WVRASGW"/>
<accession>Q2ULY3</accession>
<dbReference type="Pfam" id="PF14031">
    <property type="entry name" value="D-ser_dehydrat"/>
    <property type="match status" value="1"/>
</dbReference>
<comment type="similarity">
    <text evidence="1">Belongs to the DSD1 family.</text>
</comment>
<feature type="compositionally biased region" description="Basic residues" evidence="3">
    <location>
        <begin position="84"/>
        <end position="97"/>
    </location>
</feature>
<dbReference type="InterPro" id="IPR029066">
    <property type="entry name" value="PLP-binding_barrel"/>
</dbReference>
<name>Q2ULY3_ASPOR</name>
<evidence type="ECO:0000256" key="1">
    <source>
        <dbReference type="ARBA" id="ARBA00005323"/>
    </source>
</evidence>
<evidence type="ECO:0000256" key="3">
    <source>
        <dbReference type="SAM" id="MobiDB-lite"/>
    </source>
</evidence>
<reference evidence="5 6" key="1">
    <citation type="journal article" date="2005" name="Nature">
        <title>Genome sequencing and analysis of Aspergillus oryzae.</title>
        <authorList>
            <person name="Machida M."/>
            <person name="Asai K."/>
            <person name="Sano M."/>
            <person name="Tanaka T."/>
            <person name="Kumagai T."/>
            <person name="Terai G."/>
            <person name="Kusumoto K."/>
            <person name="Arima T."/>
            <person name="Akita O."/>
            <person name="Kashiwagi Y."/>
            <person name="Abe K."/>
            <person name="Gomi K."/>
            <person name="Horiuchi H."/>
            <person name="Kitamoto K."/>
            <person name="Kobayashi T."/>
            <person name="Takeuchi M."/>
            <person name="Denning D.W."/>
            <person name="Galagan J.E."/>
            <person name="Nierman W.C."/>
            <person name="Yu J."/>
            <person name="Archer D.B."/>
            <person name="Bennett J.W."/>
            <person name="Bhatnagar D."/>
            <person name="Cleveland T.E."/>
            <person name="Fedorova N.D."/>
            <person name="Gotoh O."/>
            <person name="Horikawa H."/>
            <person name="Hosoyama A."/>
            <person name="Ichinomiya M."/>
            <person name="Igarashi R."/>
            <person name="Iwashita K."/>
            <person name="Juvvadi P.R."/>
            <person name="Kato M."/>
            <person name="Kato Y."/>
            <person name="Kin T."/>
            <person name="Kokubun A."/>
            <person name="Maeda H."/>
            <person name="Maeyama N."/>
            <person name="Maruyama J."/>
            <person name="Nagasaki H."/>
            <person name="Nakajima T."/>
            <person name="Oda K."/>
            <person name="Okada K."/>
            <person name="Paulsen I."/>
            <person name="Sakamoto K."/>
            <person name="Sawano T."/>
            <person name="Takahashi M."/>
            <person name="Takase K."/>
            <person name="Terabayashi Y."/>
            <person name="Wortman J."/>
            <person name="Yamada O."/>
            <person name="Yamagata Y."/>
            <person name="Anazawa H."/>
            <person name="Hata Y."/>
            <person name="Koide Y."/>
            <person name="Komori T."/>
            <person name="Koyama Y."/>
            <person name="Minetoki T."/>
            <person name="Suharnan S."/>
            <person name="Tanaka A."/>
            <person name="Isono K."/>
            <person name="Kuhara S."/>
            <person name="Ogasawara N."/>
            <person name="Kikuchi H."/>
        </authorList>
    </citation>
    <scope>NUCLEOTIDE SEQUENCE [LARGE SCALE GENOMIC DNA]</scope>
    <source>
        <strain evidence="6">ATCC 42149 / RIB 40</strain>
    </source>
</reference>
<keyword evidence="2" id="KW-0456">Lyase</keyword>
<dbReference type="SMART" id="SM01119">
    <property type="entry name" value="D-ser_dehydrat"/>
    <property type="match status" value="1"/>
</dbReference>
<keyword evidence="6" id="KW-1185">Reference proteome</keyword>
<dbReference type="PANTHER" id="PTHR28004">
    <property type="entry name" value="ZGC:162816-RELATED"/>
    <property type="match status" value="1"/>
</dbReference>
<sequence length="498" mass="54942">MDTMIPQRPLPSKEALKQFYMHKTLTEIPKPAAVLDLAIIKRHCNSMLQTIQTLGVGFRAHVKSHKVSSISISQTSRNQATLFPKKKKKRTHRRNPHPKSPLPTNDNNEKTTELSRLQVGTSSPEINYVASTVLEIESLVPLLREFQSKGRKVNILYGIPLVPSQVSRLALAAAELGPDSVSVMIDHPDQIKFLDTFSRIAGFAAGVFLKVDCGYHRAGLPPRAMDKGGLFSKLEELEKTGAGRLVGIYSHSSLSYGGRNRGDALRHLRGEVEACLLALDSYAGVLPVDRELVVSVGATPQVVAAEAVAEGDDAELEELRKFLKEPDTGAFKGRVRVELHAGNYPLLDMQQMSTNAGGVRERFFDEVGAYVVAETCSVYNDGEREYPEALVAVGTLGMGREPCPSYKGWGVVGPWGLPTTPQRDRLYIDRISQEHSILRWESEDVAKKIPLSVGQTVKIYPNHACITGAMYGWYLVVDSSSDPDATKVVDVWVRWLGW</sequence>